<dbReference type="RefSeq" id="WP_080804486.1">
    <property type="nucleotide sequence ID" value="NZ_LT828547.1"/>
</dbReference>
<dbReference type="Gene3D" id="1.10.3210.10">
    <property type="entry name" value="Hypothetical protein af1432"/>
    <property type="match status" value="1"/>
</dbReference>
<proteinExistence type="predicted"/>
<protein>
    <submittedName>
        <fullName evidence="2">Metal dependent phosphohydrolase</fullName>
    </submittedName>
</protein>
<dbReference type="STRING" id="1246637.MTBBW1_1260047"/>
<dbReference type="OrthoDB" id="5501247at2"/>
<dbReference type="InterPro" id="IPR052340">
    <property type="entry name" value="RNase_Y/CdgJ"/>
</dbReference>
<evidence type="ECO:0000259" key="1">
    <source>
        <dbReference type="PROSITE" id="PS51833"/>
    </source>
</evidence>
<evidence type="ECO:0000313" key="2">
    <source>
        <dbReference type="EMBL" id="SLM28125.1"/>
    </source>
</evidence>
<keyword evidence="2" id="KW-0378">Hydrolase</keyword>
<organism evidence="2 3">
    <name type="scientific">Desulfamplus magnetovallimortis</name>
    <dbReference type="NCBI Taxonomy" id="1246637"/>
    <lineage>
        <taxon>Bacteria</taxon>
        <taxon>Pseudomonadati</taxon>
        <taxon>Thermodesulfobacteriota</taxon>
        <taxon>Desulfobacteria</taxon>
        <taxon>Desulfobacterales</taxon>
        <taxon>Desulfobacteraceae</taxon>
        <taxon>Desulfamplus</taxon>
    </lineage>
</organism>
<dbReference type="InterPro" id="IPR013976">
    <property type="entry name" value="HDOD"/>
</dbReference>
<evidence type="ECO:0000313" key="3">
    <source>
        <dbReference type="Proteomes" id="UP000191931"/>
    </source>
</evidence>
<accession>A0A1W1H6W5</accession>
<dbReference type="Pfam" id="PF08668">
    <property type="entry name" value="HDOD"/>
    <property type="match status" value="1"/>
</dbReference>
<dbReference type="PANTHER" id="PTHR33525">
    <property type="match status" value="1"/>
</dbReference>
<dbReference type="EMBL" id="FWEV01000031">
    <property type="protein sequence ID" value="SLM28125.1"/>
    <property type="molecule type" value="Genomic_DNA"/>
</dbReference>
<name>A0A1W1H6W5_9BACT</name>
<dbReference type="SUPFAM" id="SSF109604">
    <property type="entry name" value="HD-domain/PDEase-like"/>
    <property type="match status" value="1"/>
</dbReference>
<dbReference type="AlphaFoldDB" id="A0A1W1H6W5"/>
<dbReference type="PANTHER" id="PTHR33525:SF3">
    <property type="entry name" value="RIBONUCLEASE Y"/>
    <property type="match status" value="1"/>
</dbReference>
<sequence length="275" mass="31214">MEKKRSLIEIIDTHIQSGKVKLPVMNQNSLQVQKEISKKDPDLDHIINLIKRDVSLAAEVLRLSNSSFYKGLEPVKTVQEAVVRLGIVEVTNIVLLTSQKSTFQSRDKAIQEFMKQLWIHSVGCAVGAQWIAKQSQYPNLNEAFLSGLLHDVGAFMLLSVMDQIKAKNATFPKKLMEDIVLKMHPKYGNMLLKIWNLPEQYCTIAKDHHDYEFDDTNILLVIIRFADKLCQHLGIGIGEIQNTDVYSCEEASILDINEVAIAQLEIKMEDSMHLV</sequence>
<feature type="domain" description="HDOD" evidence="1">
    <location>
        <begin position="22"/>
        <end position="211"/>
    </location>
</feature>
<reference evidence="2 3" key="1">
    <citation type="submission" date="2017-03" db="EMBL/GenBank/DDBJ databases">
        <authorList>
            <person name="Afonso C.L."/>
            <person name="Miller P.J."/>
            <person name="Scott M.A."/>
            <person name="Spackman E."/>
            <person name="Goraichik I."/>
            <person name="Dimitrov K.M."/>
            <person name="Suarez D.L."/>
            <person name="Swayne D.E."/>
        </authorList>
    </citation>
    <scope>NUCLEOTIDE SEQUENCE [LARGE SCALE GENOMIC DNA]</scope>
    <source>
        <strain evidence="2">PRJEB14757</strain>
    </source>
</reference>
<dbReference type="PROSITE" id="PS51833">
    <property type="entry name" value="HDOD"/>
    <property type="match status" value="1"/>
</dbReference>
<gene>
    <name evidence="2" type="ORF">MTBBW1_1260047</name>
</gene>
<dbReference type="GO" id="GO:0016787">
    <property type="term" value="F:hydrolase activity"/>
    <property type="evidence" value="ECO:0007669"/>
    <property type="project" value="UniProtKB-KW"/>
</dbReference>
<keyword evidence="3" id="KW-1185">Reference proteome</keyword>
<dbReference type="Proteomes" id="UP000191931">
    <property type="component" value="Unassembled WGS sequence"/>
</dbReference>